<accession>A0A8G1A2M8</accession>
<feature type="transmembrane region" description="Helical" evidence="6">
    <location>
        <begin position="45"/>
        <end position="69"/>
    </location>
</feature>
<gene>
    <name evidence="7" type="ORF">E2N92_09140</name>
</gene>
<dbReference type="InterPro" id="IPR011701">
    <property type="entry name" value="MFS"/>
</dbReference>
<feature type="transmembrane region" description="Helical" evidence="6">
    <location>
        <begin position="304"/>
        <end position="326"/>
    </location>
</feature>
<evidence type="ECO:0000256" key="5">
    <source>
        <dbReference type="ARBA" id="ARBA00023136"/>
    </source>
</evidence>
<sequence length="398" mass="42203">MQEDRPPSSAARRQNAFRLILILGVVSLLGDIVSNGARSVTGPYLLTLGGSAAIVGLVAGIGEFTGYGLRVLTGLYADQTRHYWRTVYIGYGLLIAIPFLAVAATWEAAALLIVTERVGKAIRAPARDTIISLASFRVGRGWGVGVHKALDQVGAIIGPLVLSAAVLWGAGYEAGFAMLALPIAFLFVFLFIGKETAPTPAVFEKSEMDRSIEPRRFVPFATFLFLSMAGFASFPLISYHMKVQGLLTDPQIPLVYALAMTASTAVALVVGWTYDRVGTQALLFIPCVNLAIPVLAFGGSATLVILGTAIWGAGVGLHETVMRAALADRTATDVRGQAFGFIYAVYGAGWFLGSTVMGVLYEVSVGHIIGFVVIVEILAGMAYLWMRRGVGGRAGDPP</sequence>
<feature type="transmembrane region" description="Helical" evidence="6">
    <location>
        <begin position="217"/>
        <end position="241"/>
    </location>
</feature>
<reference evidence="7" key="2">
    <citation type="submission" date="2019-03" db="EMBL/GenBank/DDBJ databases">
        <authorList>
            <person name="Chen S.-C."/>
            <person name="Wu S.-Y."/>
            <person name="Lai M.-C."/>
        </authorList>
    </citation>
    <scope>NUCLEOTIDE SEQUENCE</scope>
    <source>
        <strain evidence="7">ML15</strain>
    </source>
</reference>
<feature type="transmembrane region" description="Helical" evidence="6">
    <location>
        <begin position="367"/>
        <end position="386"/>
    </location>
</feature>
<keyword evidence="2" id="KW-1003">Cell membrane</keyword>
<evidence type="ECO:0000313" key="7">
    <source>
        <dbReference type="EMBL" id="QYZ79583.1"/>
    </source>
</evidence>
<dbReference type="OrthoDB" id="117970at2157"/>
<feature type="transmembrane region" description="Helical" evidence="6">
    <location>
        <begin position="149"/>
        <end position="170"/>
    </location>
</feature>
<dbReference type="Pfam" id="PF07690">
    <property type="entry name" value="MFS_1"/>
    <property type="match status" value="1"/>
</dbReference>
<evidence type="ECO:0000256" key="4">
    <source>
        <dbReference type="ARBA" id="ARBA00022989"/>
    </source>
</evidence>
<dbReference type="GO" id="GO:0005886">
    <property type="term" value="C:plasma membrane"/>
    <property type="evidence" value="ECO:0007669"/>
    <property type="project" value="UniProtKB-SubCell"/>
</dbReference>
<dbReference type="PANTHER" id="PTHR42688:SF1">
    <property type="entry name" value="BLR5212 PROTEIN"/>
    <property type="match status" value="1"/>
</dbReference>
<comment type="subcellular location">
    <subcellularLocation>
        <location evidence="1">Cell membrane</location>
        <topology evidence="1">Multi-pass membrane protein</topology>
    </subcellularLocation>
</comment>
<name>A0A8G1A2M8_9EURY</name>
<feature type="transmembrane region" description="Helical" evidence="6">
    <location>
        <begin position="89"/>
        <end position="114"/>
    </location>
</feature>
<keyword evidence="5 6" id="KW-0472">Membrane</keyword>
<dbReference type="InterPro" id="IPR052425">
    <property type="entry name" value="Uncharacterized_MFS-type"/>
</dbReference>
<keyword evidence="4 6" id="KW-1133">Transmembrane helix</keyword>
<evidence type="ECO:0000256" key="3">
    <source>
        <dbReference type="ARBA" id="ARBA00022692"/>
    </source>
</evidence>
<dbReference type="SUPFAM" id="SSF103473">
    <property type="entry name" value="MFS general substrate transporter"/>
    <property type="match status" value="1"/>
</dbReference>
<dbReference type="AlphaFoldDB" id="A0A8G1A2M8"/>
<dbReference type="Proteomes" id="UP000826709">
    <property type="component" value="Chromosome"/>
</dbReference>
<protein>
    <submittedName>
        <fullName evidence="7">MFS transporter</fullName>
    </submittedName>
</protein>
<reference evidence="7" key="1">
    <citation type="journal article" date="2005" name="Int. J. Syst. Evol. Microbiol.">
        <title>Methanofollis formosanus sp. nov., isolated from a fish pond.</title>
        <authorList>
            <person name="Wu S.Y."/>
            <person name="Chen S.C."/>
            <person name="Lai M.C."/>
        </authorList>
    </citation>
    <scope>NUCLEOTIDE SEQUENCE</scope>
    <source>
        <strain evidence="7">ML15</strain>
    </source>
</reference>
<feature type="transmembrane region" description="Helical" evidence="6">
    <location>
        <begin position="176"/>
        <end position="197"/>
    </location>
</feature>
<feature type="transmembrane region" description="Helical" evidence="6">
    <location>
        <begin position="253"/>
        <end position="274"/>
    </location>
</feature>
<evidence type="ECO:0000313" key="8">
    <source>
        <dbReference type="Proteomes" id="UP000826709"/>
    </source>
</evidence>
<dbReference type="RefSeq" id="WP_220680890.1">
    <property type="nucleotide sequence ID" value="NZ_CP037968.1"/>
</dbReference>
<dbReference type="EMBL" id="CP037968">
    <property type="protein sequence ID" value="QYZ79583.1"/>
    <property type="molecule type" value="Genomic_DNA"/>
</dbReference>
<dbReference type="PANTHER" id="PTHR42688">
    <property type="entry name" value="CONSERVED PROTEIN"/>
    <property type="match status" value="1"/>
</dbReference>
<evidence type="ECO:0000256" key="1">
    <source>
        <dbReference type="ARBA" id="ARBA00004651"/>
    </source>
</evidence>
<dbReference type="KEGG" id="mfk:E2N92_09140"/>
<organism evidence="7 8">
    <name type="scientific">Methanofollis formosanus</name>
    <dbReference type="NCBI Taxonomy" id="299308"/>
    <lineage>
        <taxon>Archaea</taxon>
        <taxon>Methanobacteriati</taxon>
        <taxon>Methanobacteriota</taxon>
        <taxon>Stenosarchaea group</taxon>
        <taxon>Methanomicrobia</taxon>
        <taxon>Methanomicrobiales</taxon>
        <taxon>Methanomicrobiaceae</taxon>
        <taxon>Methanofollis</taxon>
    </lineage>
</organism>
<keyword evidence="3 6" id="KW-0812">Transmembrane</keyword>
<dbReference type="InterPro" id="IPR036259">
    <property type="entry name" value="MFS_trans_sf"/>
</dbReference>
<proteinExistence type="predicted"/>
<evidence type="ECO:0000256" key="2">
    <source>
        <dbReference type="ARBA" id="ARBA00022475"/>
    </source>
</evidence>
<keyword evidence="8" id="KW-1185">Reference proteome</keyword>
<feature type="transmembrane region" description="Helical" evidence="6">
    <location>
        <begin position="16"/>
        <end position="33"/>
    </location>
</feature>
<dbReference type="Gene3D" id="1.20.1250.20">
    <property type="entry name" value="MFS general substrate transporter like domains"/>
    <property type="match status" value="2"/>
</dbReference>
<evidence type="ECO:0000256" key="6">
    <source>
        <dbReference type="SAM" id="Phobius"/>
    </source>
</evidence>
<dbReference type="CDD" id="cd17370">
    <property type="entry name" value="MFS_MJ1317_like"/>
    <property type="match status" value="1"/>
</dbReference>
<feature type="transmembrane region" description="Helical" evidence="6">
    <location>
        <begin position="338"/>
        <end position="361"/>
    </location>
</feature>
<dbReference type="GO" id="GO:0022857">
    <property type="term" value="F:transmembrane transporter activity"/>
    <property type="evidence" value="ECO:0007669"/>
    <property type="project" value="InterPro"/>
</dbReference>